<feature type="region of interest" description="Disordered" evidence="1">
    <location>
        <begin position="1116"/>
        <end position="1144"/>
    </location>
</feature>
<evidence type="ECO:0000313" key="4">
    <source>
        <dbReference type="Proteomes" id="UP001596067"/>
    </source>
</evidence>
<evidence type="ECO:0000256" key="1">
    <source>
        <dbReference type="SAM" id="MobiDB-lite"/>
    </source>
</evidence>
<proteinExistence type="predicted"/>
<feature type="region of interest" description="Disordered" evidence="1">
    <location>
        <begin position="648"/>
        <end position="668"/>
    </location>
</feature>
<dbReference type="Proteomes" id="UP001596067">
    <property type="component" value="Unassembled WGS sequence"/>
</dbReference>
<feature type="compositionally biased region" description="Basic and acidic residues" evidence="1">
    <location>
        <begin position="1132"/>
        <end position="1144"/>
    </location>
</feature>
<feature type="compositionally biased region" description="Low complexity" evidence="1">
    <location>
        <begin position="688"/>
        <end position="699"/>
    </location>
</feature>
<feature type="compositionally biased region" description="Low complexity" evidence="1">
    <location>
        <begin position="458"/>
        <end position="477"/>
    </location>
</feature>
<comment type="caution">
    <text evidence="3">The sequence shown here is derived from an EMBL/GenBank/DDBJ whole genome shotgun (WGS) entry which is preliminary data.</text>
</comment>
<feature type="domain" description="Outer membrane channel protein CpnT-like N-terminal" evidence="2">
    <location>
        <begin position="8"/>
        <end position="147"/>
    </location>
</feature>
<feature type="compositionally biased region" description="Low complexity" evidence="1">
    <location>
        <begin position="396"/>
        <end position="416"/>
    </location>
</feature>
<feature type="compositionally biased region" description="Low complexity" evidence="1">
    <location>
        <begin position="649"/>
        <end position="663"/>
    </location>
</feature>
<dbReference type="Pfam" id="PF25547">
    <property type="entry name" value="WXG100_2"/>
    <property type="match status" value="1"/>
</dbReference>
<dbReference type="Gene3D" id="3.40.50.11550">
    <property type="match status" value="1"/>
</dbReference>
<reference evidence="4" key="1">
    <citation type="journal article" date="2019" name="Int. J. Syst. Evol. Microbiol.">
        <title>The Global Catalogue of Microorganisms (GCM) 10K type strain sequencing project: providing services to taxonomists for standard genome sequencing and annotation.</title>
        <authorList>
            <consortium name="The Broad Institute Genomics Platform"/>
            <consortium name="The Broad Institute Genome Sequencing Center for Infectious Disease"/>
            <person name="Wu L."/>
            <person name="Ma J."/>
        </authorList>
    </citation>
    <scope>NUCLEOTIDE SEQUENCE [LARGE SCALE GENOMIC DNA]</scope>
    <source>
        <strain evidence="4">CGMCC 4.1469</strain>
    </source>
</reference>
<feature type="compositionally biased region" description="Low complexity" evidence="1">
    <location>
        <begin position="518"/>
        <end position="529"/>
    </location>
</feature>
<dbReference type="SUPFAM" id="SSF159501">
    <property type="entry name" value="EreA/ChaN-like"/>
    <property type="match status" value="1"/>
</dbReference>
<dbReference type="InterPro" id="IPR057746">
    <property type="entry name" value="CpnT-like_N"/>
</dbReference>
<feature type="region of interest" description="Disordered" evidence="1">
    <location>
        <begin position="688"/>
        <end position="746"/>
    </location>
</feature>
<gene>
    <name evidence="3" type="ORF">ACFP0N_03145</name>
</gene>
<dbReference type="RefSeq" id="WP_313763325.1">
    <property type="nucleotide sequence ID" value="NZ_BAAAVH010000108.1"/>
</dbReference>
<name>A0ABW1EQA8_9ACTN</name>
<sequence length="1144" mass="115878">MATELPEPLQWVLLLLSGTRWPEADEDNLRNMAGHWRDMAQMLKDVEESADAAVKRALVGQVGVAATGLSQYWDKFTVGSGEAQPGVLPGLAQACEGMGDMLESMANSAETAKIQIIAQLGILAVEIATAEVEAPFTAGLSLAQIPVMVGISRTAVQQILKKLAMEAMKFAAKQAVQMAAINLLAQSIQVLEGHRKGLDLKELGDNAVGGAVAGASGNLLGKGIGAAGSKLGLGKVMGTVPGRMVTAGAAGVGADVITQAATTGTVDSHSLLGSGLSGASAAGLHAAGAAVNEHFKAPAVDVPHGGLPGAGGAEIPAGAHVPEHAPTEAPGGSAGAERPAGTDGSRSLPAASEHGAGAGAGAASEHGAGAGAGTESPAAAAHNAPAGGTHEGVPAGGQHPAAEPAGGAHPAQHPAADGGGTVQSQSHPAAPQPEHGTAGGGSPVQAAGHGGEGGTPGHGPAAPAEGGAPGHAEASPAHGGGTHTPVTETAAPTGAGSHPSVSEGTPAQHGGSAPVHEPAPAVSHPSSPSLHEGGAAGGPTPAAHEPLLPAGGGHHGPEVPQLHLPPEGAAGPVRPVGEGSLSMRHVPEVPQLHLPPEGATGPVRPVGEGPLSMRHAPEVPELHLTHTEVAAHTAPEALVRPLGSGDEIPLAAGPADGASPGAGRPVGGLPDFHGAPVLHGSATAPVAGTSASAAAHSTAQPGRPGAHVPSLPAEFRTGPVRPAGEPHLPGVRTEPVPGRGEAVRPGRSLHEHPVGMTALAFPLQSSPVQKALHKVQTLFRPTAVPEGLKNMVTYSLPHSSPGGKYVHPETTTQVPVEAIHFNKRTNTLKTRLDPATLNDLSPSAFGSIRELAAEPVRRWAPEKMLAKTHERVEAMARMDYRTADYWAAQDARRDRLDDMVVANTLRRPPGLPAEAVARVDSVLRDAPDAITAAGRILKEHPGIVLGEKHGEPQSFDFLKNNMAALREAGVRTVYLEALRGDSFQSHVDAHLRAPANAEMPPLLDAMVSRYEGSHGQGLRATIESAKAEGVGIRAVDGHPARREGEGDWTLYDRAARFNTYVADAVELGQAGSDGKFVLLVGKAHVGLHDAPTMPDPDNPGQVMTRPLEHRIHSELPAPGLSQLLDAPGLEVRNTDEGRHSLHRL</sequence>
<keyword evidence="4" id="KW-1185">Reference proteome</keyword>
<evidence type="ECO:0000313" key="3">
    <source>
        <dbReference type="EMBL" id="MFC5883979.1"/>
    </source>
</evidence>
<feature type="region of interest" description="Disordered" evidence="1">
    <location>
        <begin position="302"/>
        <end position="581"/>
    </location>
</feature>
<protein>
    <recommendedName>
        <fullName evidence="2">Outer membrane channel protein CpnT-like N-terminal domain-containing protein</fullName>
    </recommendedName>
</protein>
<evidence type="ECO:0000259" key="2">
    <source>
        <dbReference type="Pfam" id="PF25547"/>
    </source>
</evidence>
<feature type="compositionally biased region" description="Low complexity" evidence="1">
    <location>
        <begin position="350"/>
        <end position="386"/>
    </location>
</feature>
<feature type="compositionally biased region" description="Low complexity" evidence="1">
    <location>
        <begin position="538"/>
        <end position="549"/>
    </location>
</feature>
<accession>A0ABW1EQA8</accession>
<organism evidence="3 4">
    <name type="scientific">Kitasatospora aburaviensis</name>
    <dbReference type="NCBI Taxonomy" id="67265"/>
    <lineage>
        <taxon>Bacteria</taxon>
        <taxon>Bacillati</taxon>
        <taxon>Actinomycetota</taxon>
        <taxon>Actinomycetes</taxon>
        <taxon>Kitasatosporales</taxon>
        <taxon>Streptomycetaceae</taxon>
        <taxon>Kitasatospora</taxon>
    </lineage>
</organism>
<feature type="compositionally biased region" description="Gly residues" evidence="1">
    <location>
        <begin position="437"/>
        <end position="457"/>
    </location>
</feature>
<dbReference type="EMBL" id="JBHSOD010000002">
    <property type="protein sequence ID" value="MFC5883979.1"/>
    <property type="molecule type" value="Genomic_DNA"/>
</dbReference>